<reference evidence="1" key="1">
    <citation type="submission" date="2020-05" db="EMBL/GenBank/DDBJ databases">
        <authorList>
            <person name="Chiriac C."/>
            <person name="Salcher M."/>
            <person name="Ghai R."/>
            <person name="Kavagutti S V."/>
        </authorList>
    </citation>
    <scope>NUCLEOTIDE SEQUENCE</scope>
</reference>
<name>A0A6J7IRI9_9ZZZZ</name>
<gene>
    <name evidence="1" type="ORF">UFOPK3609_02057</name>
</gene>
<organism evidence="1">
    <name type="scientific">freshwater metagenome</name>
    <dbReference type="NCBI Taxonomy" id="449393"/>
    <lineage>
        <taxon>unclassified sequences</taxon>
        <taxon>metagenomes</taxon>
        <taxon>ecological metagenomes</taxon>
    </lineage>
</organism>
<dbReference type="AlphaFoldDB" id="A0A6J7IRI9"/>
<proteinExistence type="predicted"/>
<dbReference type="SUPFAM" id="SSF75011">
    <property type="entry name" value="3-carboxy-cis,cis-mucoante lactonizing enzyme"/>
    <property type="match status" value="1"/>
</dbReference>
<sequence length="395" mass="39970">MRTCSAVLGVALALTGCSSTVPGTATPGGALLVLADDVDLGIAYTGGGGRLEQVALDSSDSPVLLSSTEFVAQAGITRGTDVSTSVPVAALAEGSPVTAMAVAPNDTVVMVGNAGVQNRPSVIRVSPDGTERSYPLALPDVVDPIRVTSSLGNVGTAFSPHASLVVLTDVPTDDSQGFPVDLGKLQVAVVDTTTGAATEVVEVQLADPSADVPGQDPLVRVEDVVMGPDGGVLVAVGLAGQDSRLLRFDASLNGVSDVPYARPADDVGTFLALDDEGTAYLTQTADGVQLLRFAADATEPEVVATLAEDSTVVRGLAVDPSGTWGYVTALTDTELGQTVTAVDLATGVQAPRTSLCDEGFAGPPLLGRSGETLLVSAQCSDVSTNQEHLYVLRAA</sequence>
<dbReference type="EMBL" id="CAFBMQ010000406">
    <property type="protein sequence ID" value="CAB4933336.1"/>
    <property type="molecule type" value="Genomic_DNA"/>
</dbReference>
<protein>
    <submittedName>
        <fullName evidence="1">Unannotated protein</fullName>
    </submittedName>
</protein>
<dbReference type="PROSITE" id="PS51257">
    <property type="entry name" value="PROKAR_LIPOPROTEIN"/>
    <property type="match status" value="1"/>
</dbReference>
<evidence type="ECO:0000313" key="1">
    <source>
        <dbReference type="EMBL" id="CAB4933336.1"/>
    </source>
</evidence>
<accession>A0A6J7IRI9</accession>